<dbReference type="InterPro" id="IPR057247">
    <property type="entry name" value="CARBOXYPEPT_ZN_2"/>
</dbReference>
<dbReference type="InterPro" id="IPR036990">
    <property type="entry name" value="M14A-like_propep"/>
</dbReference>
<dbReference type="SMART" id="SM00631">
    <property type="entry name" value="Zn_pept"/>
    <property type="match status" value="1"/>
</dbReference>
<proteinExistence type="inferred from homology"/>
<evidence type="ECO:0000256" key="3">
    <source>
        <dbReference type="ARBA" id="ARBA00022645"/>
    </source>
</evidence>
<sequence>MYKAMNVLLIWVCGLATSAVLAKQTFHGDKVFRVKLQTEEHVALIHKMKEKIKLDFWHPDTADRMVPHMDADFRVNSDQAHSVSILLEQFSVPYEVLFHDLQEGIDAQLDNKKIQKSKGHSYTKYNTWEKIVEWTGNLAKKYPNLVKKVDIGKTVEGRPMYVLQVGNANSATKAIFMDCGIHAREWISPAFCQWFVKEVMITYALCLLYQTGKNNIRELVKSLTFYILPVFNIDGYVWTWTEDRMWRKNRSPSDDGNCVGTDLNRNFNISWCDIGSSTEPCSEIYCGATAESEIEAKNVANFIRSHVDSIKAYISIHSYSQMLLYPFSYTYNLAPDHKELDEIAKGAVSELKGLYGTSYTYGPSASTIYPTAGSSDDWAYSVGIKYSFTFELRDKGKKGFLLPQSQIKATCQESTLAVAYIAKYVLAHSS</sequence>
<comment type="similarity">
    <text evidence="2 11">Belongs to the peptidase M14 family.</text>
</comment>
<evidence type="ECO:0000256" key="12">
    <source>
        <dbReference type="SAM" id="SignalP"/>
    </source>
</evidence>
<dbReference type="Gene3D" id="3.40.630.10">
    <property type="entry name" value="Zn peptidases"/>
    <property type="match status" value="1"/>
</dbReference>
<evidence type="ECO:0000256" key="4">
    <source>
        <dbReference type="ARBA" id="ARBA00022670"/>
    </source>
</evidence>
<dbReference type="Pfam" id="PF02244">
    <property type="entry name" value="Propep_M14"/>
    <property type="match status" value="1"/>
</dbReference>
<dbReference type="SUPFAM" id="SSF53187">
    <property type="entry name" value="Zn-dependent exopeptidases"/>
    <property type="match status" value="1"/>
</dbReference>
<feature type="signal peptide" evidence="12">
    <location>
        <begin position="1"/>
        <end position="22"/>
    </location>
</feature>
<dbReference type="FunFam" id="3.40.630.10:FF:000001">
    <property type="entry name" value="Carboxypeptidase B"/>
    <property type="match status" value="1"/>
</dbReference>
<keyword evidence="3" id="KW-0121">Carboxypeptidase</keyword>
<dbReference type="GO" id="GO:0004181">
    <property type="term" value="F:metallocarboxypeptidase activity"/>
    <property type="evidence" value="ECO:0007669"/>
    <property type="project" value="InterPro"/>
</dbReference>
<dbReference type="Pfam" id="PF00246">
    <property type="entry name" value="Peptidase_M14"/>
    <property type="match status" value="1"/>
</dbReference>
<dbReference type="GO" id="GO:0006508">
    <property type="term" value="P:proteolysis"/>
    <property type="evidence" value="ECO:0007669"/>
    <property type="project" value="UniProtKB-KW"/>
</dbReference>
<protein>
    <recommendedName>
        <fullName evidence="13">Peptidase M14 domain-containing protein</fullName>
    </recommendedName>
</protein>
<accession>A0A974CW05</accession>
<dbReference type="InterPro" id="IPR057246">
    <property type="entry name" value="CARBOXYPEPT_ZN_1"/>
</dbReference>
<feature type="domain" description="Peptidase M14" evidence="13">
    <location>
        <begin position="124"/>
        <end position="425"/>
    </location>
</feature>
<comment type="cofactor">
    <cofactor evidence="1">
        <name>Zn(2+)</name>
        <dbReference type="ChEBI" id="CHEBI:29105"/>
    </cofactor>
</comment>
<evidence type="ECO:0000256" key="1">
    <source>
        <dbReference type="ARBA" id="ARBA00001947"/>
    </source>
</evidence>
<dbReference type="GO" id="GO:0005615">
    <property type="term" value="C:extracellular space"/>
    <property type="evidence" value="ECO:0007669"/>
    <property type="project" value="TreeGrafter"/>
</dbReference>
<evidence type="ECO:0000256" key="5">
    <source>
        <dbReference type="ARBA" id="ARBA00022723"/>
    </source>
</evidence>
<dbReference type="SUPFAM" id="SSF54897">
    <property type="entry name" value="Protease propeptides/inhibitors"/>
    <property type="match status" value="1"/>
</dbReference>
<feature type="active site" description="Proton donor/acceptor" evidence="11">
    <location>
        <position position="391"/>
    </location>
</feature>
<keyword evidence="9" id="KW-0482">Metalloprotease</keyword>
<organism evidence="14 15">
    <name type="scientific">Xenopus laevis</name>
    <name type="common">African clawed frog</name>
    <dbReference type="NCBI Taxonomy" id="8355"/>
    <lineage>
        <taxon>Eukaryota</taxon>
        <taxon>Metazoa</taxon>
        <taxon>Chordata</taxon>
        <taxon>Craniata</taxon>
        <taxon>Vertebrata</taxon>
        <taxon>Euteleostomi</taxon>
        <taxon>Amphibia</taxon>
        <taxon>Batrachia</taxon>
        <taxon>Anura</taxon>
        <taxon>Pipoidea</taxon>
        <taxon>Pipidae</taxon>
        <taxon>Xenopodinae</taxon>
        <taxon>Xenopus</taxon>
        <taxon>Xenopus</taxon>
    </lineage>
</organism>
<dbReference type="Gene3D" id="3.30.70.340">
    <property type="entry name" value="Metallocarboxypeptidase-like"/>
    <property type="match status" value="1"/>
</dbReference>
<dbReference type="Proteomes" id="UP000694892">
    <property type="component" value="Chromosome 5L"/>
</dbReference>
<dbReference type="OMA" id="KTFENRP"/>
<evidence type="ECO:0000256" key="8">
    <source>
        <dbReference type="ARBA" id="ARBA00022833"/>
    </source>
</evidence>
<feature type="chain" id="PRO_5037032905" description="Peptidase M14 domain-containing protein" evidence="12">
    <location>
        <begin position="23"/>
        <end position="430"/>
    </location>
</feature>
<dbReference type="InterPro" id="IPR003146">
    <property type="entry name" value="M14A_act_pep"/>
</dbReference>
<evidence type="ECO:0000313" key="15">
    <source>
        <dbReference type="Proteomes" id="UP000694892"/>
    </source>
</evidence>
<dbReference type="InterPro" id="IPR000834">
    <property type="entry name" value="Peptidase_M14"/>
</dbReference>
<keyword evidence="5" id="KW-0479">Metal-binding</keyword>
<keyword evidence="10" id="KW-1015">Disulfide bond</keyword>
<dbReference type="PROSITE" id="PS00133">
    <property type="entry name" value="CARBOXYPEPT_ZN_2"/>
    <property type="match status" value="1"/>
</dbReference>
<gene>
    <name evidence="14" type="ORF">XELAEV_18027751mg</name>
</gene>
<dbReference type="FunFam" id="3.30.70.340:FF:000002">
    <property type="entry name" value="Carboxypeptidase A"/>
    <property type="match status" value="1"/>
</dbReference>
<dbReference type="PANTHER" id="PTHR11705">
    <property type="entry name" value="PROTEASE FAMILY M14 CARBOXYPEPTIDASE A,B"/>
    <property type="match status" value="1"/>
</dbReference>
<evidence type="ECO:0000256" key="11">
    <source>
        <dbReference type="PROSITE-ProRule" id="PRU01379"/>
    </source>
</evidence>
<evidence type="ECO:0000256" key="10">
    <source>
        <dbReference type="ARBA" id="ARBA00023157"/>
    </source>
</evidence>
<evidence type="ECO:0000256" key="9">
    <source>
        <dbReference type="ARBA" id="ARBA00023049"/>
    </source>
</evidence>
<dbReference type="PROSITE" id="PS52035">
    <property type="entry name" value="PEPTIDASE_M14"/>
    <property type="match status" value="1"/>
</dbReference>
<dbReference type="PANTHER" id="PTHR11705:SF150">
    <property type="entry name" value="CARBOXYPEPTIDASE A3"/>
    <property type="match status" value="1"/>
</dbReference>
<keyword evidence="7" id="KW-0378">Hydrolase</keyword>
<dbReference type="GO" id="GO:0008270">
    <property type="term" value="F:zinc ion binding"/>
    <property type="evidence" value="ECO:0007669"/>
    <property type="project" value="InterPro"/>
</dbReference>
<dbReference type="PRINTS" id="PR00765">
    <property type="entry name" value="CRBOXYPTASEA"/>
</dbReference>
<reference evidence="15" key="1">
    <citation type="journal article" date="2016" name="Nature">
        <title>Genome evolution in the allotetraploid frog Xenopus laevis.</title>
        <authorList>
            <person name="Session A.M."/>
            <person name="Uno Y."/>
            <person name="Kwon T."/>
            <person name="Chapman J.A."/>
            <person name="Toyoda A."/>
            <person name="Takahashi S."/>
            <person name="Fukui A."/>
            <person name="Hikosaka A."/>
            <person name="Suzuki A."/>
            <person name="Kondo M."/>
            <person name="van Heeringen S.J."/>
            <person name="Quigley I."/>
            <person name="Heinz S."/>
            <person name="Ogino H."/>
            <person name="Ochi H."/>
            <person name="Hellsten U."/>
            <person name="Lyons J.B."/>
            <person name="Simakov O."/>
            <person name="Putnam N."/>
            <person name="Stites J."/>
            <person name="Kuroki Y."/>
            <person name="Tanaka T."/>
            <person name="Michiue T."/>
            <person name="Watanabe M."/>
            <person name="Bogdanovic O."/>
            <person name="Lister R."/>
            <person name="Georgiou G."/>
            <person name="Paranjpe S.S."/>
            <person name="van Kruijsbergen I."/>
            <person name="Shu S."/>
            <person name="Carlson J."/>
            <person name="Kinoshita T."/>
            <person name="Ohta Y."/>
            <person name="Mawaribuchi S."/>
            <person name="Jenkins J."/>
            <person name="Grimwood J."/>
            <person name="Schmutz J."/>
            <person name="Mitros T."/>
            <person name="Mozaffari S.V."/>
            <person name="Suzuki Y."/>
            <person name="Haramoto Y."/>
            <person name="Yamamoto T.S."/>
            <person name="Takagi C."/>
            <person name="Heald R."/>
            <person name="Miller K."/>
            <person name="Haudenschild C."/>
            <person name="Kitzman J."/>
            <person name="Nakayama T."/>
            <person name="Izutsu Y."/>
            <person name="Robert J."/>
            <person name="Fortriede J."/>
            <person name="Burns K."/>
            <person name="Lotay V."/>
            <person name="Karimi K."/>
            <person name="Yasuoka Y."/>
            <person name="Dichmann D.S."/>
            <person name="Flajnik M.F."/>
            <person name="Houston D.W."/>
            <person name="Shendure J."/>
            <person name="DuPasquier L."/>
            <person name="Vize P.D."/>
            <person name="Zorn A.M."/>
            <person name="Ito M."/>
            <person name="Marcotte E.M."/>
            <person name="Wallingford J.B."/>
            <person name="Ito Y."/>
            <person name="Asashima M."/>
            <person name="Ueno N."/>
            <person name="Matsuda Y."/>
            <person name="Veenstra G.J."/>
            <person name="Fujiyama A."/>
            <person name="Harland R.M."/>
            <person name="Taira M."/>
            <person name="Rokhsar D.S."/>
        </authorList>
    </citation>
    <scope>NUCLEOTIDE SEQUENCE [LARGE SCALE GENOMIC DNA]</scope>
    <source>
        <strain evidence="15">J</strain>
    </source>
</reference>
<dbReference type="EMBL" id="CM004474">
    <property type="protein sequence ID" value="OCT80939.1"/>
    <property type="molecule type" value="Genomic_DNA"/>
</dbReference>
<evidence type="ECO:0000256" key="2">
    <source>
        <dbReference type="ARBA" id="ARBA00005988"/>
    </source>
</evidence>
<dbReference type="AlphaFoldDB" id="A0A974CW05"/>
<evidence type="ECO:0000259" key="13">
    <source>
        <dbReference type="PROSITE" id="PS52035"/>
    </source>
</evidence>
<keyword evidence="8" id="KW-0862">Zinc</keyword>
<evidence type="ECO:0000313" key="14">
    <source>
        <dbReference type="EMBL" id="OCT80939.1"/>
    </source>
</evidence>
<keyword evidence="6 12" id="KW-0732">Signal</keyword>
<evidence type="ECO:0000256" key="7">
    <source>
        <dbReference type="ARBA" id="ARBA00022801"/>
    </source>
</evidence>
<name>A0A974CW05_XENLA</name>
<dbReference type="PROSITE" id="PS00132">
    <property type="entry name" value="CARBOXYPEPT_ZN_1"/>
    <property type="match status" value="1"/>
</dbReference>
<keyword evidence="4" id="KW-0645">Protease</keyword>
<evidence type="ECO:0000256" key="6">
    <source>
        <dbReference type="ARBA" id="ARBA00022729"/>
    </source>
</evidence>